<gene>
    <name evidence="6" type="ORF">R6G71_03220</name>
    <name evidence="7" type="ORF">SAMN05421878_1063</name>
</gene>
<proteinExistence type="predicted"/>
<dbReference type="Proteomes" id="UP000182744">
    <property type="component" value="Unassembled WGS sequence"/>
</dbReference>
<evidence type="ECO:0000313" key="8">
    <source>
        <dbReference type="Proteomes" id="UP000182744"/>
    </source>
</evidence>
<dbReference type="EMBL" id="FNAU01000006">
    <property type="protein sequence ID" value="SDE31120.1"/>
    <property type="molecule type" value="Genomic_DNA"/>
</dbReference>
<dbReference type="PANTHER" id="PTHR10890:SF3">
    <property type="entry name" value="CYSTEINE--TRNA LIGASE, CYTOPLASMIC"/>
    <property type="match status" value="1"/>
</dbReference>
<reference evidence="7" key="2">
    <citation type="submission" date="2016-10" db="EMBL/GenBank/DDBJ databases">
        <authorList>
            <person name="de Groot N.N."/>
        </authorList>
    </citation>
    <scope>NUCLEOTIDE SEQUENCE [LARGE SCALE GENOMIC DNA]</scope>
    <source>
        <strain evidence="7">DSM 20639</strain>
    </source>
</reference>
<organism evidence="7 8">
    <name type="scientific">Actinobaculum suis</name>
    <dbReference type="NCBI Taxonomy" id="1657"/>
    <lineage>
        <taxon>Bacteria</taxon>
        <taxon>Bacillati</taxon>
        <taxon>Actinomycetota</taxon>
        <taxon>Actinomycetes</taxon>
        <taxon>Actinomycetales</taxon>
        <taxon>Actinomycetaceae</taxon>
        <taxon>Actinobaculum</taxon>
    </lineage>
</organism>
<dbReference type="PANTHER" id="PTHR10890">
    <property type="entry name" value="CYSTEINYL-TRNA SYNTHETASE"/>
    <property type="match status" value="1"/>
</dbReference>
<reference evidence="6" key="3">
    <citation type="submission" date="2023-10" db="EMBL/GenBank/DDBJ databases">
        <title>Whole Genome based description of the genera Actinobaculum and Actinotignum reveals a complex phylogenetic relationship within the species included in the genus Actinotignum.</title>
        <authorList>
            <person name="Jensen C.S."/>
            <person name="Dargis R."/>
            <person name="Kemp M."/>
            <person name="Christensen J.J."/>
        </authorList>
    </citation>
    <scope>NUCLEOTIDE SEQUENCE</scope>
    <source>
        <strain evidence="6">Actinobaculum_suis_CCUG19206T</strain>
    </source>
</reference>
<keyword evidence="2 7" id="KW-0436">Ligase</keyword>
<protein>
    <submittedName>
        <fullName evidence="7">L-cysteine:1D-myo-inositol 2-amino-2-deoxy-alpha-D-glucopyranoside ligase</fullName>
    </submittedName>
</protein>
<dbReference type="PRINTS" id="PR00983">
    <property type="entry name" value="TRNASYNTHCYS"/>
</dbReference>
<evidence type="ECO:0000256" key="3">
    <source>
        <dbReference type="ARBA" id="ARBA00022741"/>
    </source>
</evidence>
<dbReference type="GO" id="GO:0004817">
    <property type="term" value="F:cysteine-tRNA ligase activity"/>
    <property type="evidence" value="ECO:0007669"/>
    <property type="project" value="TreeGrafter"/>
</dbReference>
<dbReference type="RefSeq" id="WP_074662056.1">
    <property type="nucleotide sequence ID" value="NZ_FNAU01000006.1"/>
</dbReference>
<accession>A0A1G7BX17</accession>
<dbReference type="InterPro" id="IPR014729">
    <property type="entry name" value="Rossmann-like_a/b/a_fold"/>
</dbReference>
<dbReference type="AlphaFoldDB" id="A0A1G7BX17"/>
<evidence type="ECO:0000256" key="2">
    <source>
        <dbReference type="ARBA" id="ARBA00022598"/>
    </source>
</evidence>
<dbReference type="GO" id="GO:0006423">
    <property type="term" value="P:cysteinyl-tRNA aminoacylation"/>
    <property type="evidence" value="ECO:0007669"/>
    <property type="project" value="TreeGrafter"/>
</dbReference>
<feature type="domain" description="tRNA synthetases class I catalytic" evidence="5">
    <location>
        <begin position="28"/>
        <end position="339"/>
    </location>
</feature>
<dbReference type="GO" id="GO:0005524">
    <property type="term" value="F:ATP binding"/>
    <property type="evidence" value="ECO:0007669"/>
    <property type="project" value="UniProtKB-KW"/>
</dbReference>
<evidence type="ECO:0000259" key="5">
    <source>
        <dbReference type="Pfam" id="PF01406"/>
    </source>
</evidence>
<keyword evidence="4" id="KW-0067">ATP-binding</keyword>
<dbReference type="Gene3D" id="1.20.120.640">
    <property type="entry name" value="Anticodon-binding domain of a subclass of class I aminoacyl-tRNA synthetases"/>
    <property type="match status" value="1"/>
</dbReference>
<evidence type="ECO:0000313" key="6">
    <source>
        <dbReference type="EMBL" id="MDY5153061.1"/>
    </source>
</evidence>
<comment type="subunit">
    <text evidence="1">Monomer.</text>
</comment>
<dbReference type="Pfam" id="PF01406">
    <property type="entry name" value="tRNA-synt_1e"/>
    <property type="match status" value="1"/>
</dbReference>
<keyword evidence="8" id="KW-1185">Reference proteome</keyword>
<dbReference type="GO" id="GO:0005829">
    <property type="term" value="C:cytosol"/>
    <property type="evidence" value="ECO:0007669"/>
    <property type="project" value="TreeGrafter"/>
</dbReference>
<evidence type="ECO:0000256" key="4">
    <source>
        <dbReference type="ARBA" id="ARBA00022840"/>
    </source>
</evidence>
<name>A0A1G7BX17_9ACTO</name>
<dbReference type="InterPro" id="IPR032678">
    <property type="entry name" value="tRNA-synt_1_cat_dom"/>
</dbReference>
<keyword evidence="3" id="KW-0547">Nucleotide-binding</keyword>
<sequence length="462" mass="49493">METWTAPAVPKLGDLPDLQLFDSATGQIKPVTETQPRLYTCGITPYDATHLGHAFTYVAADTLVRYWLAGGKTPRYAQNITDIDDPLFERAAATGVDWRALADSQIALFRGDMHALEVQAPDQWVAVSEILDELEAEVRGLEQHAATYRLADPENPGAEDIYIDLSTDSQFAQAPVFRGLDLVTEFDEHGGDSQRPGKHHPLDPMLWKGVRGDEYRPVGGKPGAWRPGWHIECAVIARDHLGSAITVQAGGKDLLFPHHEMSESHLRELTGGQSHIDFHFHVGMVGYQGEKMSKSLGNLVKVSELTASGVDPRAIRLVLLNHHYRTDWEYTPAQLTQAEARLHSWQAATTGTPASNDSDAGAESCTGTECGAGSLSDAGSVSSAASVPGAISVSAAASRPDAVAGTVSASETAVERAVIAALSQDLDTPRALARVDQHVAAGGRIGPRLQEVIAALLGIRLS</sequence>
<dbReference type="EMBL" id="JAWNFU010000002">
    <property type="protein sequence ID" value="MDY5153061.1"/>
    <property type="molecule type" value="Genomic_DNA"/>
</dbReference>
<evidence type="ECO:0000256" key="1">
    <source>
        <dbReference type="ARBA" id="ARBA00011245"/>
    </source>
</evidence>
<dbReference type="Proteomes" id="UP001273799">
    <property type="component" value="Unassembled WGS sequence"/>
</dbReference>
<evidence type="ECO:0000313" key="7">
    <source>
        <dbReference type="EMBL" id="SDE31120.1"/>
    </source>
</evidence>
<dbReference type="Gene3D" id="3.40.50.620">
    <property type="entry name" value="HUPs"/>
    <property type="match status" value="1"/>
</dbReference>
<reference evidence="8" key="1">
    <citation type="submission" date="2016-10" db="EMBL/GenBank/DDBJ databases">
        <authorList>
            <person name="Varghese N."/>
        </authorList>
    </citation>
    <scope>NUCLEOTIDE SEQUENCE [LARGE SCALE GENOMIC DNA]</scope>
    <source>
        <strain evidence="8">DSM 20639</strain>
    </source>
</reference>
<dbReference type="SUPFAM" id="SSF52374">
    <property type="entry name" value="Nucleotidylyl transferase"/>
    <property type="match status" value="1"/>
</dbReference>
<dbReference type="InterPro" id="IPR024909">
    <property type="entry name" value="Cys-tRNA/MSH_ligase"/>
</dbReference>